<accession>A0A9X3LG37</accession>
<dbReference type="Pfam" id="PF16976">
    <property type="entry name" value="RcpC"/>
    <property type="match status" value="1"/>
</dbReference>
<evidence type="ECO:0000256" key="2">
    <source>
        <dbReference type="SAM" id="Phobius"/>
    </source>
</evidence>
<name>A0A9X3LG37_9BACL</name>
<feature type="compositionally biased region" description="Basic and acidic residues" evidence="1">
    <location>
        <begin position="39"/>
        <end position="52"/>
    </location>
</feature>
<gene>
    <name evidence="4" type="primary">cpaB</name>
    <name evidence="4" type="ORF">M9R32_08750</name>
</gene>
<dbReference type="InterPro" id="IPR017592">
    <property type="entry name" value="Pilus_assmbl_Flp-typ_CpaB"/>
</dbReference>
<feature type="domain" description="Flp pilus assembly protein RcpC/CpaB" evidence="3">
    <location>
        <begin position="64"/>
        <end position="152"/>
    </location>
</feature>
<evidence type="ECO:0000313" key="5">
    <source>
        <dbReference type="Proteomes" id="UP001152173"/>
    </source>
</evidence>
<dbReference type="InterPro" id="IPR031571">
    <property type="entry name" value="RcpC_dom"/>
</dbReference>
<dbReference type="AlphaFoldDB" id="A0A9X3LG37"/>
<dbReference type="Proteomes" id="UP001152173">
    <property type="component" value="Unassembled WGS sequence"/>
</dbReference>
<feature type="region of interest" description="Disordered" evidence="1">
    <location>
        <begin position="32"/>
        <end position="55"/>
    </location>
</feature>
<keyword evidence="2" id="KW-1133">Transmembrane helix</keyword>
<keyword evidence="2" id="KW-0812">Transmembrane</keyword>
<organism evidence="4 5">
    <name type="scientific">Paenisporosarcina quisquiliarum</name>
    <dbReference type="NCBI Taxonomy" id="365346"/>
    <lineage>
        <taxon>Bacteria</taxon>
        <taxon>Bacillati</taxon>
        <taxon>Bacillota</taxon>
        <taxon>Bacilli</taxon>
        <taxon>Bacillales</taxon>
        <taxon>Caryophanaceae</taxon>
        <taxon>Paenisporosarcina</taxon>
    </lineage>
</organism>
<reference evidence="4" key="1">
    <citation type="submission" date="2022-05" db="EMBL/GenBank/DDBJ databases">
        <authorList>
            <person name="Colautti A."/>
            <person name="Iacumin L."/>
        </authorList>
    </citation>
    <scope>NUCLEOTIDE SEQUENCE</scope>
    <source>
        <strain evidence="4">SK 55</strain>
    </source>
</reference>
<comment type="caution">
    <text evidence="4">The sequence shown here is derived from an EMBL/GenBank/DDBJ whole genome shotgun (WGS) entry which is preliminary data.</text>
</comment>
<feature type="transmembrane region" description="Helical" evidence="2">
    <location>
        <begin position="6"/>
        <end position="25"/>
    </location>
</feature>
<proteinExistence type="predicted"/>
<dbReference type="NCBIfam" id="TIGR03177">
    <property type="entry name" value="pilus_cpaB"/>
    <property type="match status" value="1"/>
</dbReference>
<sequence>MTTKKVWLLAMVFGVIATILMFVLLMETPDPAAQPPTASKDKEKETEQVAKTDEEEDVEDILKVSSGKRAMTIEVTDVQGVAGMIRPGSSVDVIAVMESPEEDSQKSKHDSATILLQNVNVLAIGHAADDEDAKKRYQMVTLEVTPREGLVLGFSTRYELYLMLRPEGDDQLAPEKTHVHEDELHEGVTK</sequence>
<evidence type="ECO:0000313" key="4">
    <source>
        <dbReference type="EMBL" id="MCZ8537266.1"/>
    </source>
</evidence>
<keyword evidence="2" id="KW-0472">Membrane</keyword>
<keyword evidence="5" id="KW-1185">Reference proteome</keyword>
<dbReference type="RefSeq" id="WP_269926360.1">
    <property type="nucleotide sequence ID" value="NZ_JAMKBJ010000006.1"/>
</dbReference>
<dbReference type="EMBL" id="JAMKBJ010000006">
    <property type="protein sequence ID" value="MCZ8537266.1"/>
    <property type="molecule type" value="Genomic_DNA"/>
</dbReference>
<protein>
    <submittedName>
        <fullName evidence="4">Flp pilus assembly protein CpaB</fullName>
    </submittedName>
</protein>
<evidence type="ECO:0000259" key="3">
    <source>
        <dbReference type="Pfam" id="PF16976"/>
    </source>
</evidence>
<evidence type="ECO:0000256" key="1">
    <source>
        <dbReference type="SAM" id="MobiDB-lite"/>
    </source>
</evidence>